<dbReference type="SUPFAM" id="SSF55931">
    <property type="entry name" value="Glutamine synthetase/guanido kinase"/>
    <property type="match status" value="1"/>
</dbReference>
<dbReference type="GO" id="GO:0006542">
    <property type="term" value="P:glutamine biosynthetic process"/>
    <property type="evidence" value="ECO:0007669"/>
    <property type="project" value="InterPro"/>
</dbReference>
<evidence type="ECO:0000313" key="4">
    <source>
        <dbReference type="EMBL" id="KGN48204.1"/>
    </source>
</evidence>
<accession>A0A0A0KHB2</accession>
<evidence type="ECO:0000259" key="3">
    <source>
        <dbReference type="PROSITE" id="PS51987"/>
    </source>
</evidence>
<dbReference type="GO" id="GO:0016787">
    <property type="term" value="F:hydrolase activity"/>
    <property type="evidence" value="ECO:0007669"/>
    <property type="project" value="InterPro"/>
</dbReference>
<dbReference type="Gene3D" id="3.30.590.10">
    <property type="entry name" value="Glutamine synthetase/guanido kinase, catalytic domain"/>
    <property type="match status" value="1"/>
</dbReference>
<dbReference type="SMART" id="SM01230">
    <property type="entry name" value="Gln-synt_C"/>
    <property type="match status" value="1"/>
</dbReference>
<dbReference type="Gene3D" id="3.10.20.70">
    <property type="entry name" value="Glutamine synthetase, N-terminal domain"/>
    <property type="match status" value="1"/>
</dbReference>
<evidence type="ECO:0000256" key="2">
    <source>
        <dbReference type="RuleBase" id="RU000384"/>
    </source>
</evidence>
<reference evidence="4 5" key="2">
    <citation type="journal article" date="2009" name="PLoS ONE">
        <title>An integrated genetic and cytogenetic map of the cucumber genome.</title>
        <authorList>
            <person name="Ren Y."/>
            <person name="Zhang Z."/>
            <person name="Liu J."/>
            <person name="Staub J.E."/>
            <person name="Han Y."/>
            <person name="Cheng Z."/>
            <person name="Li X."/>
            <person name="Lu J."/>
            <person name="Miao H."/>
            <person name="Kang H."/>
            <person name="Xie B."/>
            <person name="Gu X."/>
            <person name="Wang X."/>
            <person name="Du Y."/>
            <person name="Jin W."/>
            <person name="Huang S."/>
        </authorList>
    </citation>
    <scope>NUCLEOTIDE SEQUENCE [LARGE SCALE GENOMIC DNA]</scope>
    <source>
        <strain evidence="5">cv. 9930</strain>
    </source>
</reference>
<dbReference type="Gramene" id="KGN48204">
    <property type="protein sequence ID" value="KGN48204"/>
    <property type="gene ID" value="Csa_6G448130"/>
</dbReference>
<protein>
    <recommendedName>
        <fullName evidence="3">GS catalytic domain-containing protein</fullName>
    </recommendedName>
</protein>
<feature type="domain" description="GS catalytic" evidence="3">
    <location>
        <begin position="506"/>
        <end position="841"/>
    </location>
</feature>
<dbReference type="Proteomes" id="UP000029981">
    <property type="component" value="Chromosome 6"/>
</dbReference>
<dbReference type="Pfam" id="PF16952">
    <property type="entry name" value="Gln-synt_N_2"/>
    <property type="match status" value="1"/>
</dbReference>
<dbReference type="OMA" id="LEGCPRT"/>
<reference evidence="4 5" key="3">
    <citation type="journal article" date="2010" name="BMC Genomics">
        <title>Transcriptome sequencing and comparative analysis of cucumber flowers with different sex types.</title>
        <authorList>
            <person name="Guo S."/>
            <person name="Zheng Y."/>
            <person name="Joung J.G."/>
            <person name="Liu S."/>
            <person name="Zhang Z."/>
            <person name="Crasta O.R."/>
            <person name="Sobral B.W."/>
            <person name="Xu Y."/>
            <person name="Huang S."/>
            <person name="Fei Z."/>
        </authorList>
    </citation>
    <scope>NUCLEOTIDE SEQUENCE [LARGE SCALE GENOMIC DNA]</scope>
    <source>
        <strain evidence="5">cv. 9930</strain>
    </source>
</reference>
<dbReference type="InterPro" id="IPR032466">
    <property type="entry name" value="Metal_Hydrolase"/>
</dbReference>
<dbReference type="FunFam" id="3.10.20.70:FF:000009">
    <property type="entry name" value="Glutamate-ammonia ligase"/>
    <property type="match status" value="1"/>
</dbReference>
<dbReference type="InterPro" id="IPR014746">
    <property type="entry name" value="Gln_synth/guanido_kin_cat_dom"/>
</dbReference>
<reference evidence="4 5" key="4">
    <citation type="journal article" date="2011" name="BMC Genomics">
        <title>RNA-Seq improves annotation of protein-coding genes in the cucumber genome.</title>
        <authorList>
            <person name="Li Z."/>
            <person name="Zhang Z."/>
            <person name="Yan P."/>
            <person name="Huang S."/>
            <person name="Fei Z."/>
            <person name="Lin K."/>
        </authorList>
    </citation>
    <scope>NUCLEOTIDE SEQUENCE [LARGE SCALE GENOMIC DNA]</scope>
    <source>
        <strain evidence="5">cv. 9930</strain>
    </source>
</reference>
<dbReference type="SUPFAM" id="SSF51556">
    <property type="entry name" value="Metallo-dependent hydrolases"/>
    <property type="match status" value="1"/>
</dbReference>
<evidence type="ECO:0000313" key="5">
    <source>
        <dbReference type="Proteomes" id="UP000029981"/>
    </source>
</evidence>
<dbReference type="FunFam" id="3.20.20.140:FF:000046">
    <property type="entry name" value="Glutamate-ammonia ligase"/>
    <property type="match status" value="1"/>
</dbReference>
<dbReference type="PROSITE" id="PS51987">
    <property type="entry name" value="GS_CATALYTIC"/>
    <property type="match status" value="1"/>
</dbReference>
<dbReference type="EMBL" id="CM002927">
    <property type="protein sequence ID" value="KGN48204.1"/>
    <property type="molecule type" value="Genomic_DNA"/>
</dbReference>
<sequence>MDFTVLKKVVDEAVLVDAHAHNLVAADSTFPFINCFSEAHGDAAAHVPYSLSFKRSLRDIAELYDCQPTLHGVEDYRKSSGLDSICSTCFNAARISAVLIDDGLVLDKKHNIDWHKKFVPFVGRILRIERLAENILDEEFQGGSSWTLDAFTETFLQKLKSLVHDVYGLKSIAAYRSGLQINVNVSRKDAEEGLIDVLQGGKPVRIVNKSLIDYIFVHSLEVAQHFNLPMQIHTGFGDKDLDLRLANPLHLRTVLEDKRFSNCRIVLLHASYPFSKEASYLASVYPQIYLDFGLAIPKLSVHGMISALKELLELAPIKKVMFSTDGYAFPETYYLGAKKSRDVVLSVLRDACIDGDLSISEAVEAVNHMFTQNAIQLYKMSLTIESFMPNSSAVSIPLMKTNVVQEDVKLVRIIWVDGSGQQRCRAVPFKRFNDVVKRTGVGLACAAMAMTSYADCTAKGSNLSSVGEIRLLPDLSTRVAVPWNKQEEMVLGDMQVRPGEAWEYCPREALRRVCRILKDEFDLVLNAGFENEFFLLKKAVRHGEEDWVPFDSVPYCSTSSYDAASPFLHEVVDSLSSLNITVEQVHAEAGKGQFEISLGHTVCLNAADNLVYTREVIRATARKHGLLATFIPKYDLDDIGSGSHVHVSLWQNGKNVFMASDGSSKHGMSAIGEKFMAGVLHHISSILAFTAPVPNSYDRLQPNMWSGAFQCWGKENRESPLRTACPPGISDGFVSNFEIKCFDGCANPHLGMAAIVSAGIDGLRNNLQLPEPADTNPSSLGSKFQRLPQSLSESVEALEKDNILADLIGEKLVVAIKAIRKAEVKYYSEHPDAYKELMHKY</sequence>
<dbReference type="InterPro" id="IPR008147">
    <property type="entry name" value="Gln_synt_N"/>
</dbReference>
<dbReference type="InterPro" id="IPR008146">
    <property type="entry name" value="Gln_synth_cat_dom"/>
</dbReference>
<organism evidence="4 5">
    <name type="scientific">Cucumis sativus</name>
    <name type="common">Cucumber</name>
    <dbReference type="NCBI Taxonomy" id="3659"/>
    <lineage>
        <taxon>Eukaryota</taxon>
        <taxon>Viridiplantae</taxon>
        <taxon>Streptophyta</taxon>
        <taxon>Embryophyta</taxon>
        <taxon>Tracheophyta</taxon>
        <taxon>Spermatophyta</taxon>
        <taxon>Magnoliopsida</taxon>
        <taxon>eudicotyledons</taxon>
        <taxon>Gunneridae</taxon>
        <taxon>Pentapetalae</taxon>
        <taxon>rosids</taxon>
        <taxon>fabids</taxon>
        <taxon>Cucurbitales</taxon>
        <taxon>Cucurbitaceae</taxon>
        <taxon>Benincaseae</taxon>
        <taxon>Cucumis</taxon>
    </lineage>
</organism>
<gene>
    <name evidence="4" type="ORF">Csa_6G448130</name>
</gene>
<dbReference type="InterPro" id="IPR006680">
    <property type="entry name" value="Amidohydro-rel"/>
</dbReference>
<dbReference type="FunFam" id="3.30.590.10:FF:000012">
    <property type="entry name" value="Glutamate-ammonia ligase"/>
    <property type="match status" value="1"/>
</dbReference>
<dbReference type="SUPFAM" id="SSF54368">
    <property type="entry name" value="Glutamine synthetase, N-terminal domain"/>
    <property type="match status" value="1"/>
</dbReference>
<dbReference type="Pfam" id="PF00120">
    <property type="entry name" value="Gln-synt_C"/>
    <property type="match status" value="1"/>
</dbReference>
<dbReference type="KEGG" id="csv:101203737"/>
<dbReference type="eggNOG" id="KOG0683">
    <property type="taxonomic scope" value="Eukaryota"/>
</dbReference>
<reference evidence="4 5" key="1">
    <citation type="journal article" date="2009" name="Nat. Genet.">
        <title>The genome of the cucumber, Cucumis sativus L.</title>
        <authorList>
            <person name="Huang S."/>
            <person name="Li R."/>
            <person name="Zhang Z."/>
            <person name="Li L."/>
            <person name="Gu X."/>
            <person name="Fan W."/>
            <person name="Lucas W.J."/>
            <person name="Wang X."/>
            <person name="Xie B."/>
            <person name="Ni P."/>
            <person name="Ren Y."/>
            <person name="Zhu H."/>
            <person name="Li J."/>
            <person name="Lin K."/>
            <person name="Jin W."/>
            <person name="Fei Z."/>
            <person name="Li G."/>
            <person name="Staub J."/>
            <person name="Kilian A."/>
            <person name="van der Vossen E.A."/>
            <person name="Wu Y."/>
            <person name="Guo J."/>
            <person name="He J."/>
            <person name="Jia Z."/>
            <person name="Ren Y."/>
            <person name="Tian G."/>
            <person name="Lu Y."/>
            <person name="Ruan J."/>
            <person name="Qian W."/>
            <person name="Wang M."/>
            <person name="Huang Q."/>
            <person name="Li B."/>
            <person name="Xuan Z."/>
            <person name="Cao J."/>
            <person name="Asan"/>
            <person name="Wu Z."/>
            <person name="Zhang J."/>
            <person name="Cai Q."/>
            <person name="Bai Y."/>
            <person name="Zhao B."/>
            <person name="Han Y."/>
            <person name="Li Y."/>
            <person name="Li X."/>
            <person name="Wang S."/>
            <person name="Shi Q."/>
            <person name="Liu S."/>
            <person name="Cho W.K."/>
            <person name="Kim J.Y."/>
            <person name="Xu Y."/>
            <person name="Heller-Uszynska K."/>
            <person name="Miao H."/>
            <person name="Cheng Z."/>
            <person name="Zhang S."/>
            <person name="Wu J."/>
            <person name="Yang Y."/>
            <person name="Kang H."/>
            <person name="Li M."/>
            <person name="Liang H."/>
            <person name="Ren X."/>
            <person name="Shi Z."/>
            <person name="Wen M."/>
            <person name="Jian M."/>
            <person name="Yang H."/>
            <person name="Zhang G."/>
            <person name="Yang Z."/>
            <person name="Chen R."/>
            <person name="Liu S."/>
            <person name="Li J."/>
            <person name="Ma L."/>
            <person name="Liu H."/>
            <person name="Zhou Y."/>
            <person name="Zhao J."/>
            <person name="Fang X."/>
            <person name="Li G."/>
            <person name="Fang L."/>
            <person name="Li Y."/>
            <person name="Liu D."/>
            <person name="Zheng H."/>
            <person name="Zhang Y."/>
            <person name="Qin N."/>
            <person name="Li Z."/>
            <person name="Yang G."/>
            <person name="Yang S."/>
            <person name="Bolund L."/>
            <person name="Kristiansen K."/>
            <person name="Zheng H."/>
            <person name="Li S."/>
            <person name="Zhang X."/>
            <person name="Yang H."/>
            <person name="Wang J."/>
            <person name="Sun R."/>
            <person name="Zhang B."/>
            <person name="Jiang S."/>
            <person name="Wang J."/>
            <person name="Du Y."/>
            <person name="Li S."/>
        </authorList>
    </citation>
    <scope>NUCLEOTIDE SEQUENCE [LARGE SCALE GENOMIC DNA]</scope>
    <source>
        <strain evidence="5">cv. 9930</strain>
    </source>
</reference>
<dbReference type="STRING" id="3659.A0A0A0KHB2"/>
<name>A0A0A0KHB2_CUCSA</name>
<dbReference type="Pfam" id="PF04909">
    <property type="entry name" value="Amidohydro_2"/>
    <property type="match status" value="1"/>
</dbReference>
<comment type="similarity">
    <text evidence="1 2">Belongs to the glutamine synthetase family.</text>
</comment>
<dbReference type="OrthoDB" id="77835at2759"/>
<proteinExistence type="inferred from homology"/>
<keyword evidence="5" id="KW-1185">Reference proteome</keyword>
<dbReference type="Gene3D" id="3.20.20.140">
    <property type="entry name" value="Metal-dependent hydrolases"/>
    <property type="match status" value="1"/>
</dbReference>
<dbReference type="InterPro" id="IPR036651">
    <property type="entry name" value="Gln_synt_N_sf"/>
</dbReference>
<dbReference type="PANTHER" id="PTHR43383">
    <property type="entry name" value="NODULIN 6"/>
    <property type="match status" value="1"/>
</dbReference>
<evidence type="ECO:0000256" key="1">
    <source>
        <dbReference type="PROSITE-ProRule" id="PRU01331"/>
    </source>
</evidence>
<dbReference type="AlphaFoldDB" id="A0A0A0KHB2"/>
<dbReference type="PANTHER" id="PTHR43383:SF2">
    <property type="entry name" value="AMIDOHYDROLASE 2 FAMILY PROTEIN"/>
    <property type="match status" value="1"/>
</dbReference>
<dbReference type="GO" id="GO:0004356">
    <property type="term" value="F:glutamine synthetase activity"/>
    <property type="evidence" value="ECO:0007669"/>
    <property type="project" value="InterPro"/>
</dbReference>